<proteinExistence type="inferred from homology"/>
<evidence type="ECO:0000259" key="7">
    <source>
        <dbReference type="Pfam" id="PF00892"/>
    </source>
</evidence>
<feature type="transmembrane region" description="Helical" evidence="6">
    <location>
        <begin position="68"/>
        <end position="85"/>
    </location>
</feature>
<feature type="transmembrane region" description="Helical" evidence="6">
    <location>
        <begin position="7"/>
        <end position="32"/>
    </location>
</feature>
<dbReference type="eggNOG" id="COG0697">
    <property type="taxonomic scope" value="Bacteria"/>
</dbReference>
<feature type="domain" description="EamA" evidence="7">
    <location>
        <begin position="154"/>
        <end position="291"/>
    </location>
</feature>
<evidence type="ECO:0000256" key="4">
    <source>
        <dbReference type="ARBA" id="ARBA00022989"/>
    </source>
</evidence>
<name>Q7MRY8_WOLSU</name>
<evidence type="ECO:0000256" key="2">
    <source>
        <dbReference type="ARBA" id="ARBA00007362"/>
    </source>
</evidence>
<feature type="transmembrane region" description="Helical" evidence="6">
    <location>
        <begin position="97"/>
        <end position="118"/>
    </location>
</feature>
<feature type="transmembrane region" description="Helical" evidence="6">
    <location>
        <begin position="275"/>
        <end position="293"/>
    </location>
</feature>
<gene>
    <name evidence="8" type="ordered locus">WS0930</name>
</gene>
<feature type="transmembrane region" description="Helical" evidence="6">
    <location>
        <begin position="183"/>
        <end position="203"/>
    </location>
</feature>
<dbReference type="RefSeq" id="WP_011138830.1">
    <property type="nucleotide sequence ID" value="NC_005090.1"/>
</dbReference>
<keyword evidence="4 6" id="KW-1133">Transmembrane helix</keyword>
<sequence>MSNRSTLLPYGALILAMFIWGSSFIALKYAFISYDSSWVIFWRLLFATLFLLLFIPKMSLRSFRPQDLPALLLMALLEPCLYFVFESKAIENTTASQAGMISSMLPVLVALLAAWLLGERLKSRMMIGFLVAILGALWLSLSSSLSDYAPNPLLGNFLEFLAMLCAAFFTISVKRLSQRYNAFFLTGFQSLMGALFFGVLTFASPLSEPMGRDELHFGAIGAIVYLGVVVSFGGYGLYNYALSKVEASQAAGFTNLIPLFSLILGYLLLGETLNSSQLFGCGLIFLGVVGAFYRQKSRG</sequence>
<dbReference type="HOGENOM" id="CLU_033863_4_1_7"/>
<dbReference type="GO" id="GO:0016020">
    <property type="term" value="C:membrane"/>
    <property type="evidence" value="ECO:0007669"/>
    <property type="project" value="UniProtKB-SubCell"/>
</dbReference>
<dbReference type="InterPro" id="IPR000620">
    <property type="entry name" value="EamA_dom"/>
</dbReference>
<keyword evidence="9" id="KW-1185">Reference proteome</keyword>
<dbReference type="SUPFAM" id="SSF103481">
    <property type="entry name" value="Multidrug resistance efflux transporter EmrE"/>
    <property type="match status" value="2"/>
</dbReference>
<dbReference type="KEGG" id="wsu:WS0930"/>
<evidence type="ECO:0000313" key="8">
    <source>
        <dbReference type="EMBL" id="CAE10034.1"/>
    </source>
</evidence>
<dbReference type="InterPro" id="IPR050638">
    <property type="entry name" value="AA-Vitamin_Transporters"/>
</dbReference>
<comment type="similarity">
    <text evidence="2">Belongs to the EamA transporter family.</text>
</comment>
<evidence type="ECO:0000256" key="5">
    <source>
        <dbReference type="ARBA" id="ARBA00023136"/>
    </source>
</evidence>
<feature type="domain" description="EamA" evidence="7">
    <location>
        <begin position="12"/>
        <end position="140"/>
    </location>
</feature>
<reference evidence="8 9" key="1">
    <citation type="journal article" date="2003" name="Proc. Natl. Acad. Sci. U.S.A.">
        <title>Complete genome sequence and analysis of Wolinella succinogenes.</title>
        <authorList>
            <person name="Baar C."/>
            <person name="Eppinger M."/>
            <person name="Raddatz G."/>
            <person name="Simon JM."/>
            <person name="Lanz C."/>
            <person name="Klimmek O."/>
            <person name="Nandakumar R."/>
            <person name="Gross R."/>
            <person name="Rosinus A."/>
            <person name="Keller H."/>
            <person name="Jagtap P."/>
            <person name="Linke B."/>
            <person name="Meyer F."/>
            <person name="Lederer H."/>
            <person name="Schuster S.C."/>
        </authorList>
    </citation>
    <scope>NUCLEOTIDE SEQUENCE [LARGE SCALE GENOMIC DNA]</scope>
    <source>
        <strain evidence="9">ATCC 29543 / DSM 1740 / CCUG 13145 / JCM 31913 / LMG 7466 / NCTC 11488 / FDC 602W</strain>
    </source>
</reference>
<evidence type="ECO:0000256" key="3">
    <source>
        <dbReference type="ARBA" id="ARBA00022692"/>
    </source>
</evidence>
<keyword evidence="5 6" id="KW-0472">Membrane</keyword>
<organism evidence="9">
    <name type="scientific">Wolinella succinogenes (strain ATCC 29543 / DSM 1740 / CCUG 13145 / JCM 31913 / LMG 7466 / NCTC 11488 / FDC 602W)</name>
    <name type="common">Vibrio succinogenes</name>
    <dbReference type="NCBI Taxonomy" id="273121"/>
    <lineage>
        <taxon>Bacteria</taxon>
        <taxon>Pseudomonadati</taxon>
        <taxon>Campylobacterota</taxon>
        <taxon>Epsilonproteobacteria</taxon>
        <taxon>Campylobacterales</taxon>
        <taxon>Helicobacteraceae</taxon>
        <taxon>Wolinella</taxon>
    </lineage>
</organism>
<feature type="transmembrane region" description="Helical" evidence="6">
    <location>
        <begin position="215"/>
        <end position="238"/>
    </location>
</feature>
<evidence type="ECO:0000256" key="6">
    <source>
        <dbReference type="SAM" id="Phobius"/>
    </source>
</evidence>
<dbReference type="EMBL" id="BX571659">
    <property type="protein sequence ID" value="CAE10034.1"/>
    <property type="molecule type" value="Genomic_DNA"/>
</dbReference>
<feature type="transmembrane region" description="Helical" evidence="6">
    <location>
        <begin position="125"/>
        <end position="141"/>
    </location>
</feature>
<dbReference type="AlphaFoldDB" id="Q7MRY8"/>
<feature type="transmembrane region" description="Helical" evidence="6">
    <location>
        <begin position="153"/>
        <end position="171"/>
    </location>
</feature>
<dbReference type="PANTHER" id="PTHR32322:SF2">
    <property type="entry name" value="EAMA DOMAIN-CONTAINING PROTEIN"/>
    <property type="match status" value="1"/>
</dbReference>
<accession>Q7MRY8</accession>
<protein>
    <recommendedName>
        <fullName evidence="7">EamA domain-containing protein</fullName>
    </recommendedName>
</protein>
<keyword evidence="3 6" id="KW-0812">Transmembrane</keyword>
<dbReference type="Gene3D" id="1.10.3730.20">
    <property type="match status" value="1"/>
</dbReference>
<comment type="subcellular location">
    <subcellularLocation>
        <location evidence="1">Membrane</location>
        <topology evidence="1">Multi-pass membrane protein</topology>
    </subcellularLocation>
</comment>
<dbReference type="STRING" id="273121.WS0930"/>
<feature type="transmembrane region" description="Helical" evidence="6">
    <location>
        <begin position="38"/>
        <end position="56"/>
    </location>
</feature>
<feature type="transmembrane region" description="Helical" evidence="6">
    <location>
        <begin position="250"/>
        <end position="269"/>
    </location>
</feature>
<evidence type="ECO:0000313" key="9">
    <source>
        <dbReference type="Proteomes" id="UP000000422"/>
    </source>
</evidence>
<evidence type="ECO:0000256" key="1">
    <source>
        <dbReference type="ARBA" id="ARBA00004141"/>
    </source>
</evidence>
<dbReference type="InterPro" id="IPR037185">
    <property type="entry name" value="EmrE-like"/>
</dbReference>
<dbReference type="Pfam" id="PF00892">
    <property type="entry name" value="EamA"/>
    <property type="match status" value="2"/>
</dbReference>
<dbReference type="PANTHER" id="PTHR32322">
    <property type="entry name" value="INNER MEMBRANE TRANSPORTER"/>
    <property type="match status" value="1"/>
</dbReference>
<dbReference type="Proteomes" id="UP000000422">
    <property type="component" value="Chromosome"/>
</dbReference>